<protein>
    <submittedName>
        <fullName evidence="4">HU family DNA-binding protein</fullName>
    </submittedName>
</protein>
<dbReference type="EMBL" id="JBHUEN010000020">
    <property type="protein sequence ID" value="MFD1881543.1"/>
    <property type="molecule type" value="Genomic_DNA"/>
</dbReference>
<name>A0ABW4R6G6_9RHOB</name>
<feature type="compositionally biased region" description="Basic and acidic residues" evidence="3">
    <location>
        <begin position="7"/>
        <end position="27"/>
    </location>
</feature>
<evidence type="ECO:0000256" key="2">
    <source>
        <dbReference type="ARBA" id="ARBA00023125"/>
    </source>
</evidence>
<dbReference type="SUPFAM" id="SSF47729">
    <property type="entry name" value="IHF-like DNA-binding proteins"/>
    <property type="match status" value="1"/>
</dbReference>
<feature type="region of interest" description="Disordered" evidence="3">
    <location>
        <begin position="1"/>
        <end position="49"/>
    </location>
</feature>
<dbReference type="Proteomes" id="UP001597213">
    <property type="component" value="Unassembled WGS sequence"/>
</dbReference>
<dbReference type="InterPro" id="IPR000119">
    <property type="entry name" value="Hist_DNA-bd"/>
</dbReference>
<evidence type="ECO:0000313" key="4">
    <source>
        <dbReference type="EMBL" id="MFD1881543.1"/>
    </source>
</evidence>
<keyword evidence="2 4" id="KW-0238">DNA-binding</keyword>
<proteinExistence type="inferred from homology"/>
<evidence type="ECO:0000256" key="1">
    <source>
        <dbReference type="ARBA" id="ARBA00010529"/>
    </source>
</evidence>
<evidence type="ECO:0000256" key="3">
    <source>
        <dbReference type="SAM" id="MobiDB-lite"/>
    </source>
</evidence>
<dbReference type="RefSeq" id="WP_379141489.1">
    <property type="nucleotide sequence ID" value="NZ_JBHUEN010000020.1"/>
</dbReference>
<gene>
    <name evidence="4" type="ORF">ACFSCT_07425</name>
</gene>
<dbReference type="Gene3D" id="4.10.520.10">
    <property type="entry name" value="IHF-like DNA-binding proteins"/>
    <property type="match status" value="1"/>
</dbReference>
<keyword evidence="5" id="KW-1185">Reference proteome</keyword>
<dbReference type="Pfam" id="PF00216">
    <property type="entry name" value="Bac_DNA_binding"/>
    <property type="match status" value="1"/>
</dbReference>
<organism evidence="4 5">
    <name type="scientific">Paracoccus pacificus</name>
    <dbReference type="NCBI Taxonomy" id="1463598"/>
    <lineage>
        <taxon>Bacteria</taxon>
        <taxon>Pseudomonadati</taxon>
        <taxon>Pseudomonadota</taxon>
        <taxon>Alphaproteobacteria</taxon>
        <taxon>Rhodobacterales</taxon>
        <taxon>Paracoccaceae</taxon>
        <taxon>Paracoccus</taxon>
    </lineage>
</organism>
<comment type="similarity">
    <text evidence="1">Belongs to the bacterial histone-like protein family.</text>
</comment>
<accession>A0ABW4R6G6</accession>
<reference evidence="5" key="1">
    <citation type="journal article" date="2019" name="Int. J. Syst. Evol. Microbiol.">
        <title>The Global Catalogue of Microorganisms (GCM) 10K type strain sequencing project: providing services to taxonomists for standard genome sequencing and annotation.</title>
        <authorList>
            <consortium name="The Broad Institute Genomics Platform"/>
            <consortium name="The Broad Institute Genome Sequencing Center for Infectious Disease"/>
            <person name="Wu L."/>
            <person name="Ma J."/>
        </authorList>
    </citation>
    <scope>NUCLEOTIDE SEQUENCE [LARGE SCALE GENOMIC DNA]</scope>
    <source>
        <strain evidence="5">CCUG 56029</strain>
    </source>
</reference>
<dbReference type="InterPro" id="IPR010992">
    <property type="entry name" value="IHF-like_DNA-bd_dom_sf"/>
</dbReference>
<dbReference type="GO" id="GO:0003677">
    <property type="term" value="F:DNA binding"/>
    <property type="evidence" value="ECO:0007669"/>
    <property type="project" value="UniProtKB-KW"/>
</dbReference>
<evidence type="ECO:0000313" key="5">
    <source>
        <dbReference type="Proteomes" id="UP001597213"/>
    </source>
</evidence>
<sequence>MAHRKKSDPPAEKKAAPAAEKTAEKAAAKATAKSAEKKPVSASRTKPVTAPMVTLHKKDFIARVVAASGVTRREAKPVIEATLEQLGAAFAAGETVALPPFGKARVSRQKDLDNGEVLILRLRRKTRDGVAATADADDDDDE</sequence>
<comment type="caution">
    <text evidence="4">The sequence shown here is derived from an EMBL/GenBank/DDBJ whole genome shotgun (WGS) entry which is preliminary data.</text>
</comment>